<dbReference type="Proteomes" id="UP000324222">
    <property type="component" value="Unassembled WGS sequence"/>
</dbReference>
<proteinExistence type="predicted"/>
<accession>A0A5B7CRQ1</accession>
<name>A0A5B7CRQ1_PORTR</name>
<comment type="caution">
    <text evidence="1">The sequence shown here is derived from an EMBL/GenBank/DDBJ whole genome shotgun (WGS) entry which is preliminary data.</text>
</comment>
<sequence length="193" mass="21549">MLSPNPPRRMEGEGGAGYCRGGAAQVWGRCGDGRGGDQVCWHATQVIEGRRVARACVCVVGTREGREVVPYSYCILSVMYPLSLTRRRPDPRVPPHRCTLTQSRRVQGGSRRTGVQGIKRQVKNLLIRGLSVCGAFVTQREVKGWNSSLDGDKLMKRHPMDPSSSLHGRWRDAQVVQVRGWTDSYSQSWVEIE</sequence>
<gene>
    <name evidence="1" type="ORF">E2C01_004008</name>
</gene>
<reference evidence="1 2" key="1">
    <citation type="submission" date="2019-05" db="EMBL/GenBank/DDBJ databases">
        <title>Another draft genome of Portunus trituberculatus and its Hox gene families provides insights of decapod evolution.</title>
        <authorList>
            <person name="Jeong J.-H."/>
            <person name="Song I."/>
            <person name="Kim S."/>
            <person name="Choi T."/>
            <person name="Kim D."/>
            <person name="Ryu S."/>
            <person name="Kim W."/>
        </authorList>
    </citation>
    <scope>NUCLEOTIDE SEQUENCE [LARGE SCALE GENOMIC DNA]</scope>
    <source>
        <tissue evidence="1">Muscle</tissue>
    </source>
</reference>
<organism evidence="1 2">
    <name type="scientific">Portunus trituberculatus</name>
    <name type="common">Swimming crab</name>
    <name type="synonym">Neptunus trituberculatus</name>
    <dbReference type="NCBI Taxonomy" id="210409"/>
    <lineage>
        <taxon>Eukaryota</taxon>
        <taxon>Metazoa</taxon>
        <taxon>Ecdysozoa</taxon>
        <taxon>Arthropoda</taxon>
        <taxon>Crustacea</taxon>
        <taxon>Multicrustacea</taxon>
        <taxon>Malacostraca</taxon>
        <taxon>Eumalacostraca</taxon>
        <taxon>Eucarida</taxon>
        <taxon>Decapoda</taxon>
        <taxon>Pleocyemata</taxon>
        <taxon>Brachyura</taxon>
        <taxon>Eubrachyura</taxon>
        <taxon>Portunoidea</taxon>
        <taxon>Portunidae</taxon>
        <taxon>Portuninae</taxon>
        <taxon>Portunus</taxon>
    </lineage>
</organism>
<evidence type="ECO:0000313" key="1">
    <source>
        <dbReference type="EMBL" id="MPC11344.1"/>
    </source>
</evidence>
<keyword evidence="2" id="KW-1185">Reference proteome</keyword>
<dbReference type="AlphaFoldDB" id="A0A5B7CRQ1"/>
<evidence type="ECO:0000313" key="2">
    <source>
        <dbReference type="Proteomes" id="UP000324222"/>
    </source>
</evidence>
<protein>
    <submittedName>
        <fullName evidence="1">Uncharacterized protein</fullName>
    </submittedName>
</protein>
<dbReference type="EMBL" id="VSRR010000159">
    <property type="protein sequence ID" value="MPC11344.1"/>
    <property type="molecule type" value="Genomic_DNA"/>
</dbReference>